<evidence type="ECO:0000313" key="2">
    <source>
        <dbReference type="Proteomes" id="UP000789920"/>
    </source>
</evidence>
<gene>
    <name evidence="1" type="ORF">RPERSI_LOCUS33522</name>
</gene>
<reference evidence="1" key="1">
    <citation type="submission" date="2021-06" db="EMBL/GenBank/DDBJ databases">
        <authorList>
            <person name="Kallberg Y."/>
            <person name="Tangrot J."/>
            <person name="Rosling A."/>
        </authorList>
    </citation>
    <scope>NUCLEOTIDE SEQUENCE</scope>
    <source>
        <strain evidence="1">MA461A</strain>
    </source>
</reference>
<feature type="non-terminal residue" evidence="1">
    <location>
        <position position="1"/>
    </location>
</feature>
<dbReference type="EMBL" id="CAJVQC010145427">
    <property type="protein sequence ID" value="CAG8845128.1"/>
    <property type="molecule type" value="Genomic_DNA"/>
</dbReference>
<proteinExistence type="predicted"/>
<keyword evidence="2" id="KW-1185">Reference proteome</keyword>
<feature type="non-terminal residue" evidence="1">
    <location>
        <position position="129"/>
    </location>
</feature>
<accession>A0ACA9SNS6</accession>
<name>A0ACA9SNS6_9GLOM</name>
<evidence type="ECO:0000313" key="1">
    <source>
        <dbReference type="EMBL" id="CAG8845128.1"/>
    </source>
</evidence>
<sequence>GEWTPERMGEKKFSRVVIWDEVICCGDNIQPPPFFGEMPHNWLTDYRAKCPKLQKCERLEKEWTSSDHILSAHCLSRRIASQKYLELYRIKYPDLPVPLIYRPRDGCKQNCLISIPGSSEKQELVKNDI</sequence>
<organism evidence="1 2">
    <name type="scientific">Racocetra persica</name>
    <dbReference type="NCBI Taxonomy" id="160502"/>
    <lineage>
        <taxon>Eukaryota</taxon>
        <taxon>Fungi</taxon>
        <taxon>Fungi incertae sedis</taxon>
        <taxon>Mucoromycota</taxon>
        <taxon>Glomeromycotina</taxon>
        <taxon>Glomeromycetes</taxon>
        <taxon>Diversisporales</taxon>
        <taxon>Gigasporaceae</taxon>
        <taxon>Racocetra</taxon>
    </lineage>
</organism>
<dbReference type="Proteomes" id="UP000789920">
    <property type="component" value="Unassembled WGS sequence"/>
</dbReference>
<protein>
    <submittedName>
        <fullName evidence="1">30286_t:CDS:1</fullName>
    </submittedName>
</protein>
<comment type="caution">
    <text evidence="1">The sequence shown here is derived from an EMBL/GenBank/DDBJ whole genome shotgun (WGS) entry which is preliminary data.</text>
</comment>